<evidence type="ECO:0000256" key="1">
    <source>
        <dbReference type="ARBA" id="ARBA00022737"/>
    </source>
</evidence>
<dbReference type="Pfam" id="PF14559">
    <property type="entry name" value="TPR_19"/>
    <property type="match status" value="1"/>
</dbReference>
<dbReference type="PROSITE" id="PS50005">
    <property type="entry name" value="TPR"/>
    <property type="match status" value="8"/>
</dbReference>
<dbReference type="EMBL" id="CP012332">
    <property type="protein sequence ID" value="AKU89684.1"/>
    <property type="molecule type" value="Genomic_DNA"/>
</dbReference>
<name>A0A0K1P9A7_9BACT</name>
<dbReference type="PANTHER" id="PTHR44858:SF1">
    <property type="entry name" value="UDP-N-ACETYLGLUCOSAMINE--PEPTIDE N-ACETYLGLUCOSAMINYLTRANSFERASE SPINDLY-RELATED"/>
    <property type="match status" value="1"/>
</dbReference>
<dbReference type="SUPFAM" id="SSF48452">
    <property type="entry name" value="TPR-like"/>
    <property type="match status" value="3"/>
</dbReference>
<dbReference type="Pfam" id="PF13432">
    <property type="entry name" value="TPR_16"/>
    <property type="match status" value="6"/>
</dbReference>
<feature type="repeat" description="TPR" evidence="3">
    <location>
        <begin position="216"/>
        <end position="249"/>
    </location>
</feature>
<dbReference type="KEGG" id="vin:AKJ08_0071"/>
<keyword evidence="7" id="KW-1185">Reference proteome</keyword>
<dbReference type="Gene3D" id="1.25.40.10">
    <property type="entry name" value="Tetratricopeptide repeat domain"/>
    <property type="match status" value="4"/>
</dbReference>
<dbReference type="InterPro" id="IPR050498">
    <property type="entry name" value="Ycf3"/>
</dbReference>
<evidence type="ECO:0000313" key="6">
    <source>
        <dbReference type="EMBL" id="AKU89684.1"/>
    </source>
</evidence>
<evidence type="ECO:0000256" key="4">
    <source>
        <dbReference type="SAM" id="MobiDB-lite"/>
    </source>
</evidence>
<evidence type="ECO:0000256" key="2">
    <source>
        <dbReference type="ARBA" id="ARBA00022803"/>
    </source>
</evidence>
<keyword evidence="5" id="KW-0812">Transmembrane</keyword>
<feature type="repeat" description="TPR" evidence="3">
    <location>
        <begin position="459"/>
        <end position="492"/>
    </location>
</feature>
<dbReference type="InterPro" id="IPR019734">
    <property type="entry name" value="TPR_rpt"/>
</dbReference>
<feature type="compositionally biased region" description="Pro residues" evidence="4">
    <location>
        <begin position="1"/>
        <end position="11"/>
    </location>
</feature>
<keyword evidence="5" id="KW-0472">Membrane</keyword>
<dbReference type="STRING" id="1391653.AKJ08_0071"/>
<protein>
    <submittedName>
        <fullName evidence="6">TPR repeat protein</fullName>
    </submittedName>
</protein>
<feature type="repeat" description="TPR" evidence="3">
    <location>
        <begin position="663"/>
        <end position="696"/>
    </location>
</feature>
<dbReference type="SMART" id="SM00028">
    <property type="entry name" value="TPR"/>
    <property type="match status" value="16"/>
</dbReference>
<feature type="region of interest" description="Disordered" evidence="4">
    <location>
        <begin position="1"/>
        <end position="33"/>
    </location>
</feature>
<evidence type="ECO:0000256" key="5">
    <source>
        <dbReference type="SAM" id="Phobius"/>
    </source>
</evidence>
<accession>A0A0K1P9A7</accession>
<dbReference type="PATRIC" id="fig|1391653.3.peg.77"/>
<dbReference type="PANTHER" id="PTHR44858">
    <property type="entry name" value="TETRATRICOPEPTIDE REPEAT PROTEIN 6"/>
    <property type="match status" value="1"/>
</dbReference>
<keyword evidence="5" id="KW-1133">Transmembrane helix</keyword>
<feature type="repeat" description="TPR" evidence="3">
    <location>
        <begin position="493"/>
        <end position="526"/>
    </location>
</feature>
<reference evidence="6 7" key="1">
    <citation type="submission" date="2015-08" db="EMBL/GenBank/DDBJ databases">
        <authorList>
            <person name="Babu N.S."/>
            <person name="Beckwith C.J."/>
            <person name="Beseler K.G."/>
            <person name="Brison A."/>
            <person name="Carone J.V."/>
            <person name="Caskin T.P."/>
            <person name="Diamond M."/>
            <person name="Durham M.E."/>
            <person name="Foxe J.M."/>
            <person name="Go M."/>
            <person name="Henderson B.A."/>
            <person name="Jones I.B."/>
            <person name="McGettigan J.A."/>
            <person name="Micheletti S.J."/>
            <person name="Nasrallah M.E."/>
            <person name="Ortiz D."/>
            <person name="Piller C.R."/>
            <person name="Privatt S.R."/>
            <person name="Schneider S.L."/>
            <person name="Sharp S."/>
            <person name="Smith T.C."/>
            <person name="Stanton J.D."/>
            <person name="Ullery H.E."/>
            <person name="Wilson R.J."/>
            <person name="Serrano M.G."/>
            <person name="Buck G."/>
            <person name="Lee V."/>
            <person name="Wang Y."/>
            <person name="Carvalho R."/>
            <person name="Voegtly L."/>
            <person name="Shi R."/>
            <person name="Duckworth R."/>
            <person name="Johnson A."/>
            <person name="Loviza R."/>
            <person name="Walstead R."/>
            <person name="Shah Z."/>
            <person name="Kiflezghi M."/>
            <person name="Wade K."/>
            <person name="Ball S.L."/>
            <person name="Bradley K.W."/>
            <person name="Asai D.J."/>
            <person name="Bowman C.A."/>
            <person name="Russell D.A."/>
            <person name="Pope W.H."/>
            <person name="Jacobs-Sera D."/>
            <person name="Hendrix R.W."/>
            <person name="Hatfull G.F."/>
        </authorList>
    </citation>
    <scope>NUCLEOTIDE SEQUENCE [LARGE SCALE GENOMIC DNA]</scope>
    <source>
        <strain evidence="6 7">DSM 27710</strain>
    </source>
</reference>
<organism evidence="6 7">
    <name type="scientific">Vulgatibacter incomptus</name>
    <dbReference type="NCBI Taxonomy" id="1391653"/>
    <lineage>
        <taxon>Bacteria</taxon>
        <taxon>Pseudomonadati</taxon>
        <taxon>Myxococcota</taxon>
        <taxon>Myxococcia</taxon>
        <taxon>Myxococcales</taxon>
        <taxon>Cystobacterineae</taxon>
        <taxon>Vulgatibacteraceae</taxon>
        <taxon>Vulgatibacter</taxon>
    </lineage>
</organism>
<feature type="transmembrane region" description="Helical" evidence="5">
    <location>
        <begin position="39"/>
        <end position="61"/>
    </location>
</feature>
<feature type="repeat" description="TPR" evidence="3">
    <location>
        <begin position="730"/>
        <end position="763"/>
    </location>
</feature>
<evidence type="ECO:0000256" key="3">
    <source>
        <dbReference type="PROSITE-ProRule" id="PRU00339"/>
    </source>
</evidence>
<gene>
    <name evidence="6" type="ORF">AKJ08_0071</name>
</gene>
<keyword evidence="1" id="KW-0677">Repeat</keyword>
<proteinExistence type="predicted"/>
<evidence type="ECO:0000313" key="7">
    <source>
        <dbReference type="Proteomes" id="UP000055590"/>
    </source>
</evidence>
<feature type="repeat" description="TPR" evidence="3">
    <location>
        <begin position="764"/>
        <end position="797"/>
    </location>
</feature>
<feature type="repeat" description="TPR" evidence="3">
    <location>
        <begin position="629"/>
        <end position="662"/>
    </location>
</feature>
<feature type="compositionally biased region" description="Basic residues" evidence="4">
    <location>
        <begin position="22"/>
        <end position="31"/>
    </location>
</feature>
<keyword evidence="2 3" id="KW-0802">TPR repeat</keyword>
<feature type="repeat" description="TPR" evidence="3">
    <location>
        <begin position="391"/>
        <end position="424"/>
    </location>
</feature>
<dbReference type="InterPro" id="IPR011990">
    <property type="entry name" value="TPR-like_helical_dom_sf"/>
</dbReference>
<dbReference type="AlphaFoldDB" id="A0A0K1P9A7"/>
<sequence length="812" mass="85522">MIPAGAPPPPRVARSADAPGPKRTKKPKRAPIRPIGRRTLILAGSGAAVLAVAAVTGYLLLGDGANATATASAPLVSQVAAELDRDHFAAAKKALLLAESQLDNEPEDGLAHAMQARVAIVLQHHFGADSPTAAQARSKIASADVSRPGWLEAVAAASFAAGEPNAQLSRLEQELTRRPGDRDLLALLAEGSMLAGKPEAAEAWLLQLLGVSPKSPLALHGLGLLKLRSGDPSAAATRFEAALEADPRHASSAVELARIALSKGELDEAVRQLSRGLEKDAAEGLGPRDRSKAELLFGDVLARTRKPAEAEAAFRRALALDAKSADVRRALAGFLLSRHRNAEVIELLPAAEVRGDPSLVETSVVAYLALGKMIDADGLVRALIEKKGDQSRSWYLQGLVQAKAGNEAEAVRSFERAVELEPDGIEALLALARAEREAGKLDQAKAALARAEEKAPQSHRIKTALGELRLAQGDAKSAVQAFDEALRLDASDVEALEGKGRVLEKLGDLEGALAAYQTATSIDDSSIAGHLGAGSLLARKGDANGAVEALEKAKALDPKSPRIRIGLATLRLDAGELDPAMEEVEAALTSDESSAGAWALRSRILRARGEGAAAVDAIRRAVAIEPKRPAWALELGAAFEAAANPTEALAAYRKALGLAPRSADALEGAGRVLLALGGTADAVKSLESALAADPARTRLHVPIGDGYMRMRRFPNAIAAYLQAAKQPDAKGIAFKLARAYQEEGKSSEAIAQFQRALKEDPDDSNAWRYLGFAYKEKNRLGEAIGAFKTYLEKSPKADDRAEIEDEIATLRL</sequence>
<dbReference type="Proteomes" id="UP000055590">
    <property type="component" value="Chromosome"/>
</dbReference>